<dbReference type="UniPathway" id="UPA00359">
    <property type="reaction ID" value="UER00478"/>
</dbReference>
<evidence type="ECO:0000256" key="12">
    <source>
        <dbReference type="HAMAP-Rule" id="MF_00388"/>
    </source>
</evidence>
<comment type="catalytic activity">
    <reaction evidence="11 12">
        <text>a UDP-3-O-[(3R)-3-hydroxyacyl]-N-acetyl-alpha-D-glucosamine + H2O = a UDP-3-O-[(3R)-3-hydroxyacyl]-alpha-D-glucosamine + acetate</text>
        <dbReference type="Rhea" id="RHEA:67816"/>
        <dbReference type="ChEBI" id="CHEBI:15377"/>
        <dbReference type="ChEBI" id="CHEBI:30089"/>
        <dbReference type="ChEBI" id="CHEBI:137740"/>
        <dbReference type="ChEBI" id="CHEBI:173225"/>
        <dbReference type="EC" id="3.5.1.108"/>
    </reaction>
</comment>
<keyword evidence="9 12" id="KW-0862">Zinc</keyword>
<dbReference type="Gene3D" id="3.30.230.20">
    <property type="entry name" value="lpxc deacetylase, domain 1"/>
    <property type="match status" value="1"/>
</dbReference>
<dbReference type="SUPFAM" id="SSF54211">
    <property type="entry name" value="Ribosomal protein S5 domain 2-like"/>
    <property type="match status" value="2"/>
</dbReference>
<reference evidence="13 14" key="1">
    <citation type="submission" date="2016-10" db="EMBL/GenBank/DDBJ databases">
        <authorList>
            <person name="de Groot N.N."/>
        </authorList>
    </citation>
    <scope>NUCLEOTIDE SEQUENCE [LARGE SCALE GENOMIC DNA]</scope>
    <source>
        <strain evidence="13 14">ATCC 51327</strain>
    </source>
</reference>
<dbReference type="Pfam" id="PF03331">
    <property type="entry name" value="LpxC"/>
    <property type="match status" value="1"/>
</dbReference>
<keyword evidence="5 12" id="KW-0444">Lipid biosynthesis</keyword>
<comment type="similarity">
    <text evidence="12">Belongs to the LpxC family.</text>
</comment>
<dbReference type="GO" id="GO:0046872">
    <property type="term" value="F:metal ion binding"/>
    <property type="evidence" value="ECO:0007669"/>
    <property type="project" value="UniProtKB-KW"/>
</dbReference>
<dbReference type="EC" id="3.5.1.108" evidence="4 12"/>
<keyword evidence="10 12" id="KW-0443">Lipid metabolism</keyword>
<dbReference type="InterPro" id="IPR004463">
    <property type="entry name" value="UDP-acyl_GlcNac_deAcase"/>
</dbReference>
<evidence type="ECO:0000313" key="14">
    <source>
        <dbReference type="Proteomes" id="UP000199006"/>
    </source>
</evidence>
<dbReference type="NCBIfam" id="TIGR00325">
    <property type="entry name" value="lpxC"/>
    <property type="match status" value="1"/>
</dbReference>
<comment type="cofactor">
    <cofactor evidence="1 12">
        <name>Zn(2+)</name>
        <dbReference type="ChEBI" id="CHEBI:29105"/>
    </cofactor>
</comment>
<evidence type="ECO:0000256" key="4">
    <source>
        <dbReference type="ARBA" id="ARBA00012745"/>
    </source>
</evidence>
<gene>
    <name evidence="12" type="primary">lpxC</name>
    <name evidence="13" type="ORF">SAMN02983006_00408</name>
</gene>
<keyword evidence="7 12" id="KW-0479">Metal-binding</keyword>
<proteinExistence type="inferred from homology"/>
<evidence type="ECO:0000256" key="3">
    <source>
        <dbReference type="ARBA" id="ARBA00005002"/>
    </source>
</evidence>
<evidence type="ECO:0000256" key="2">
    <source>
        <dbReference type="ARBA" id="ARBA00002923"/>
    </source>
</evidence>
<evidence type="ECO:0000256" key="9">
    <source>
        <dbReference type="ARBA" id="ARBA00022833"/>
    </source>
</evidence>
<dbReference type="STRING" id="29563.SAMN02983006_00408"/>
<protein>
    <recommendedName>
        <fullName evidence="4 12">UDP-3-O-acyl-N-acetylglucosamine deacetylase</fullName>
        <shortName evidence="12">UDP-3-O-acyl-GlcNAc deacetylase</shortName>
        <ecNumber evidence="4 12">3.5.1.108</ecNumber>
    </recommendedName>
    <alternativeName>
        <fullName evidence="12">UDP-3-O-[R-3-hydroxymyristoyl]-N-acetylglucosamine deacetylase</fullName>
    </alternativeName>
</protein>
<dbReference type="InterPro" id="IPR011334">
    <property type="entry name" value="UDP-acyl_GlcNac_deAcase_C"/>
</dbReference>
<evidence type="ECO:0000256" key="10">
    <source>
        <dbReference type="ARBA" id="ARBA00023098"/>
    </source>
</evidence>
<evidence type="ECO:0000256" key="1">
    <source>
        <dbReference type="ARBA" id="ARBA00001947"/>
    </source>
</evidence>
<dbReference type="GO" id="GO:0016020">
    <property type="term" value="C:membrane"/>
    <property type="evidence" value="ECO:0007669"/>
    <property type="project" value="GOC"/>
</dbReference>
<feature type="binding site" evidence="12">
    <location>
        <position position="249"/>
    </location>
    <ligand>
        <name>Zn(2+)</name>
        <dbReference type="ChEBI" id="CHEBI:29105"/>
    </ligand>
</feature>
<dbReference type="InterPro" id="IPR015870">
    <property type="entry name" value="UDP-acyl_N-AcGlcN_deAcase_N"/>
</dbReference>
<dbReference type="PANTHER" id="PTHR33694">
    <property type="entry name" value="UDP-3-O-ACYL-N-ACETYLGLUCOSAMINE DEACETYLASE 1, MITOCHONDRIAL-RELATED"/>
    <property type="match status" value="1"/>
</dbReference>
<dbReference type="EMBL" id="FOTI01000003">
    <property type="protein sequence ID" value="SFL18414.1"/>
    <property type="molecule type" value="Genomic_DNA"/>
</dbReference>
<dbReference type="AlphaFoldDB" id="A0A1I4FKF4"/>
<accession>A0A1I4FKF4</accession>
<dbReference type="RefSeq" id="WP_245750786.1">
    <property type="nucleotide sequence ID" value="NZ_FOTI01000003.1"/>
</dbReference>
<evidence type="ECO:0000256" key="11">
    <source>
        <dbReference type="ARBA" id="ARBA00024535"/>
    </source>
</evidence>
<evidence type="ECO:0000256" key="7">
    <source>
        <dbReference type="ARBA" id="ARBA00022723"/>
    </source>
</evidence>
<dbReference type="Gene3D" id="3.30.1700.10">
    <property type="entry name" value="lpxc deacetylase, domain 2"/>
    <property type="match status" value="1"/>
</dbReference>
<evidence type="ECO:0000256" key="6">
    <source>
        <dbReference type="ARBA" id="ARBA00022556"/>
    </source>
</evidence>
<feature type="active site" description="Proton donor" evidence="12">
    <location>
        <position position="271"/>
    </location>
</feature>
<comment type="pathway">
    <text evidence="3 12">Glycolipid biosynthesis; lipid IV(A) biosynthesis; lipid IV(A) from (3R)-3-hydroxytetradecanoyl-[acyl-carrier-protein] and UDP-N-acetyl-alpha-D-glucosamine: step 2/6.</text>
</comment>
<organism evidence="13 14">
    <name type="scientific">Halanaerobium salsuginis</name>
    <dbReference type="NCBI Taxonomy" id="29563"/>
    <lineage>
        <taxon>Bacteria</taxon>
        <taxon>Bacillati</taxon>
        <taxon>Bacillota</taxon>
        <taxon>Clostridia</taxon>
        <taxon>Halanaerobiales</taxon>
        <taxon>Halanaerobiaceae</taxon>
        <taxon>Halanaerobium</taxon>
    </lineage>
</organism>
<keyword evidence="14" id="KW-1185">Reference proteome</keyword>
<feature type="binding site" evidence="12">
    <location>
        <position position="245"/>
    </location>
    <ligand>
        <name>Zn(2+)</name>
        <dbReference type="ChEBI" id="CHEBI:29105"/>
    </ligand>
</feature>
<evidence type="ECO:0000256" key="8">
    <source>
        <dbReference type="ARBA" id="ARBA00022801"/>
    </source>
</evidence>
<dbReference type="Proteomes" id="UP000199006">
    <property type="component" value="Unassembled WGS sequence"/>
</dbReference>
<dbReference type="GO" id="GO:0009245">
    <property type="term" value="P:lipid A biosynthetic process"/>
    <property type="evidence" value="ECO:0007669"/>
    <property type="project" value="UniProtKB-UniRule"/>
</dbReference>
<comment type="function">
    <text evidence="2 12">Catalyzes the hydrolysis of UDP-3-O-myristoyl-N-acetylglucosamine to form UDP-3-O-myristoylglucosamine and acetate, the committed step in lipid A biosynthesis.</text>
</comment>
<evidence type="ECO:0000313" key="13">
    <source>
        <dbReference type="EMBL" id="SFL18414.1"/>
    </source>
</evidence>
<keyword evidence="8 12" id="KW-0378">Hydrolase</keyword>
<dbReference type="PANTHER" id="PTHR33694:SF1">
    <property type="entry name" value="UDP-3-O-ACYL-N-ACETYLGLUCOSAMINE DEACETYLASE 1, MITOCHONDRIAL-RELATED"/>
    <property type="match status" value="1"/>
</dbReference>
<name>A0A1I4FKF4_9FIRM</name>
<evidence type="ECO:0000256" key="5">
    <source>
        <dbReference type="ARBA" id="ARBA00022516"/>
    </source>
</evidence>
<keyword evidence="6 12" id="KW-0441">Lipid A biosynthesis</keyword>
<sequence>MDLLYIEKEKQQTLADEIIVKGVSLHSGKKAEIKVKPAPIDTGILFTRSDLDTAIKIKAEPASVVNLVRNTTIGSGEDAEQAFKIKTIEHLMAAIWGAGIDNLLVEVAGPEIPVTDGSAFPYYEKFLQVGIKKQSKPRSYYKITEAIFARDEAAYIVILPYDGFKISYTLDYQHPVIGSSFYEYNQLSDDFATEISKARTFGFEKEAEKMYEQGLALGASLENIVLIGEQETVNPMRYKNEFVRHKILDVIGDMNLNGRIMGHIIAVKSGHRLHVELATKIREKMLEEEN</sequence>
<dbReference type="InterPro" id="IPR020568">
    <property type="entry name" value="Ribosomal_Su5_D2-typ_SF"/>
</dbReference>
<dbReference type="GO" id="GO:0103117">
    <property type="term" value="F:UDP-3-O-acyl-N-acetylglucosamine deacetylase activity"/>
    <property type="evidence" value="ECO:0007669"/>
    <property type="project" value="UniProtKB-UniRule"/>
</dbReference>
<dbReference type="HAMAP" id="MF_00388">
    <property type="entry name" value="LpxC"/>
    <property type="match status" value="1"/>
</dbReference>
<feature type="binding site" evidence="12">
    <location>
        <position position="90"/>
    </location>
    <ligand>
        <name>Zn(2+)</name>
        <dbReference type="ChEBI" id="CHEBI:29105"/>
    </ligand>
</feature>